<evidence type="ECO:0000313" key="11">
    <source>
        <dbReference type="Proteomes" id="UP000504631"/>
    </source>
</evidence>
<accession>A0A6J3KPR2</accession>
<dbReference type="GO" id="GO:0016226">
    <property type="term" value="P:iron-sulfur cluster assembly"/>
    <property type="evidence" value="ECO:0007669"/>
    <property type="project" value="InterPro"/>
</dbReference>
<keyword evidence="11" id="KW-1185">Reference proteome</keyword>
<evidence type="ECO:0000256" key="6">
    <source>
        <dbReference type="ARBA" id="ARBA00057540"/>
    </source>
</evidence>
<dbReference type="SUPFAM" id="SSF89360">
    <property type="entry name" value="HesB-like domain"/>
    <property type="match status" value="1"/>
</dbReference>
<dbReference type="RefSeq" id="XP_033355117.1">
    <property type="nucleotide sequence ID" value="XM_033499226.1"/>
</dbReference>
<comment type="function">
    <text evidence="6">Involved in the maturation of mitochondrial 4Fe-4S proteins functioning late in the iron-sulfur cluster assembly pathway. May be involved in the binding of an intermediate of Fe/S cluster assembly.</text>
</comment>
<evidence type="ECO:0000313" key="12">
    <source>
        <dbReference type="RefSeq" id="XP_033355117.1"/>
    </source>
</evidence>
<gene>
    <name evidence="12" type="primary">LOC117236361</name>
</gene>
<dbReference type="InterPro" id="IPR000361">
    <property type="entry name" value="ATAP_core_dom"/>
</dbReference>
<dbReference type="FunFam" id="2.60.300.12:FF:000006">
    <property type="entry name" value="Iron-sulfur cluster assembly 2 mitochondrial"/>
    <property type="match status" value="1"/>
</dbReference>
<dbReference type="AlphaFoldDB" id="A0A6J3KPR2"/>
<sequence length="166" mass="18672">MTVTQNIENMAKLKRAIWNVSSNFAANRYFSRLLTSQWYNVSTDSLLNKTVTENALKTENDIIITDSCVQRLKEITDDNAYLRVTVEGGGCSGFQYKFDLDTNINENDKVFQKDGAKVVIDTTSLEYIKGSTIEYHTELIRSAFRITNNPLAEQGCSCGASFSIKI</sequence>
<dbReference type="PANTHER" id="PTHR43011">
    <property type="entry name" value="IRON-SULFUR CLUSTER ASSEMBLY 2 HOMOLOG, MITOCHONDRIAL"/>
    <property type="match status" value="1"/>
</dbReference>
<dbReference type="NCBIfam" id="TIGR00049">
    <property type="entry name" value="iron-sulfur cluster assembly accessory protein"/>
    <property type="match status" value="1"/>
</dbReference>
<dbReference type="Pfam" id="PF01521">
    <property type="entry name" value="Fe-S_biosyn"/>
    <property type="match status" value="1"/>
</dbReference>
<organism evidence="11 12">
    <name type="scientific">Bombus vosnesenskii</name>
    <dbReference type="NCBI Taxonomy" id="207650"/>
    <lineage>
        <taxon>Eukaryota</taxon>
        <taxon>Metazoa</taxon>
        <taxon>Ecdysozoa</taxon>
        <taxon>Arthropoda</taxon>
        <taxon>Hexapoda</taxon>
        <taxon>Insecta</taxon>
        <taxon>Pterygota</taxon>
        <taxon>Neoptera</taxon>
        <taxon>Endopterygota</taxon>
        <taxon>Hymenoptera</taxon>
        <taxon>Apocrita</taxon>
        <taxon>Aculeata</taxon>
        <taxon>Apoidea</taxon>
        <taxon>Anthophila</taxon>
        <taxon>Apidae</taxon>
        <taxon>Bombus</taxon>
        <taxon>Pyrobombus</taxon>
    </lineage>
</organism>
<comment type="similarity">
    <text evidence="2">Belongs to the HesB/IscA family.</text>
</comment>
<dbReference type="Gene3D" id="2.60.300.12">
    <property type="entry name" value="HesB-like domain"/>
    <property type="match status" value="1"/>
</dbReference>
<evidence type="ECO:0000256" key="3">
    <source>
        <dbReference type="ARBA" id="ARBA00022723"/>
    </source>
</evidence>
<dbReference type="PANTHER" id="PTHR43011:SF1">
    <property type="entry name" value="IRON-SULFUR CLUSTER ASSEMBLY 2 HOMOLOG, MITOCHONDRIAL"/>
    <property type="match status" value="1"/>
</dbReference>
<dbReference type="Proteomes" id="UP000504631">
    <property type="component" value="Unplaced"/>
</dbReference>
<dbReference type="GO" id="GO:0005506">
    <property type="term" value="F:iron ion binding"/>
    <property type="evidence" value="ECO:0007669"/>
    <property type="project" value="TreeGrafter"/>
</dbReference>
<dbReference type="InterPro" id="IPR035903">
    <property type="entry name" value="HesB-like_dom_sf"/>
</dbReference>
<dbReference type="GO" id="GO:0120510">
    <property type="term" value="C:mitochondrial [4Fe-4S] assembly complex"/>
    <property type="evidence" value="ECO:0007669"/>
    <property type="project" value="UniProtKB-ARBA"/>
</dbReference>
<keyword evidence="3" id="KW-0479">Metal-binding</keyword>
<comment type="subunit">
    <text evidence="9">Heterotetramer; forms a dimer of dimers with IBA57. Interacts with [2Fe-2S]-ISCA2 forming the heterodimer [2Fe- 2S]-ISCA2-IBA57 complex; [2Fe-2S] cluster binding is absolutely required to promote the complex formation.</text>
</comment>
<dbReference type="InterPro" id="IPR016092">
    <property type="entry name" value="ATAP"/>
</dbReference>
<dbReference type="GO" id="GO:0051537">
    <property type="term" value="F:2 iron, 2 sulfur cluster binding"/>
    <property type="evidence" value="ECO:0007669"/>
    <property type="project" value="TreeGrafter"/>
</dbReference>
<evidence type="ECO:0000256" key="4">
    <source>
        <dbReference type="ARBA" id="ARBA00023004"/>
    </source>
</evidence>
<name>A0A6J3KPR2_9HYME</name>
<dbReference type="GO" id="GO:0051539">
    <property type="term" value="F:4 iron, 4 sulfur cluster binding"/>
    <property type="evidence" value="ECO:0007669"/>
    <property type="project" value="TreeGrafter"/>
</dbReference>
<evidence type="ECO:0000256" key="7">
    <source>
        <dbReference type="ARBA" id="ARBA00073313"/>
    </source>
</evidence>
<evidence type="ECO:0000259" key="10">
    <source>
        <dbReference type="Pfam" id="PF01521"/>
    </source>
</evidence>
<evidence type="ECO:0000256" key="8">
    <source>
        <dbReference type="ARBA" id="ARBA00077082"/>
    </source>
</evidence>
<feature type="domain" description="Core" evidence="10">
    <location>
        <begin position="62"/>
        <end position="159"/>
    </location>
</feature>
<dbReference type="GeneID" id="117236361"/>
<keyword evidence="5" id="KW-0496">Mitochondrion</keyword>
<evidence type="ECO:0000256" key="9">
    <source>
        <dbReference type="ARBA" id="ARBA00093471"/>
    </source>
</evidence>
<evidence type="ECO:0000256" key="1">
    <source>
        <dbReference type="ARBA" id="ARBA00004173"/>
    </source>
</evidence>
<comment type="subcellular location">
    <subcellularLocation>
        <location evidence="1">Mitochondrion</location>
    </subcellularLocation>
</comment>
<evidence type="ECO:0000256" key="2">
    <source>
        <dbReference type="ARBA" id="ARBA00006718"/>
    </source>
</evidence>
<reference evidence="12" key="1">
    <citation type="submission" date="2025-08" db="UniProtKB">
        <authorList>
            <consortium name="RefSeq"/>
        </authorList>
    </citation>
    <scope>IDENTIFICATION</scope>
    <source>
        <tissue evidence="12">Muscle</tissue>
    </source>
</reference>
<proteinExistence type="inferred from homology"/>
<protein>
    <recommendedName>
        <fullName evidence="7">Iron-sulfur cluster assembly 2 homolog, mitochondrial</fullName>
    </recommendedName>
    <alternativeName>
        <fullName evidence="8">HESB-like domain-containing protein 1</fullName>
    </alternativeName>
</protein>
<dbReference type="KEGG" id="bvk:117236361"/>
<evidence type="ECO:0000256" key="5">
    <source>
        <dbReference type="ARBA" id="ARBA00023128"/>
    </source>
</evidence>
<keyword evidence="4" id="KW-0408">Iron</keyword>